<evidence type="ECO:0000313" key="1">
    <source>
        <dbReference type="EMBL" id="CAD7449527.1"/>
    </source>
</evidence>
<gene>
    <name evidence="1" type="ORF">TBIB3V08_LOCUS11801</name>
</gene>
<reference evidence="1" key="1">
    <citation type="submission" date="2020-11" db="EMBL/GenBank/DDBJ databases">
        <authorList>
            <person name="Tran Van P."/>
        </authorList>
    </citation>
    <scope>NUCLEOTIDE SEQUENCE</scope>
</reference>
<dbReference type="AlphaFoldDB" id="A0A7R9F9U8"/>
<protein>
    <submittedName>
        <fullName evidence="1">Uncharacterized protein</fullName>
    </submittedName>
</protein>
<name>A0A7R9F9U8_9NEOP</name>
<dbReference type="EMBL" id="OD571911">
    <property type="protein sequence ID" value="CAD7449527.1"/>
    <property type="molecule type" value="Genomic_DNA"/>
</dbReference>
<proteinExistence type="predicted"/>
<accession>A0A7R9F9U8</accession>
<sequence length="77" mass="8491">MTLEQTNLAQDLGLAHQFSPWVANWRALTCQAKGLGFELRVQVTPDRDSNLDLPVIGNPAYRKSSALDHAATEALAW</sequence>
<organism evidence="1">
    <name type="scientific">Timema bartmani</name>
    <dbReference type="NCBI Taxonomy" id="61472"/>
    <lineage>
        <taxon>Eukaryota</taxon>
        <taxon>Metazoa</taxon>
        <taxon>Ecdysozoa</taxon>
        <taxon>Arthropoda</taxon>
        <taxon>Hexapoda</taxon>
        <taxon>Insecta</taxon>
        <taxon>Pterygota</taxon>
        <taxon>Neoptera</taxon>
        <taxon>Polyneoptera</taxon>
        <taxon>Phasmatodea</taxon>
        <taxon>Timematodea</taxon>
        <taxon>Timematoidea</taxon>
        <taxon>Timematidae</taxon>
        <taxon>Timema</taxon>
    </lineage>
</organism>